<name>A0AAD5QFF2_PARTN</name>
<sequence length="50" mass="5624">MQQRHLTTTHCQVCGRISQYRLLADEPSHHSPHRLVMTTSAARVSGAKIL</sequence>
<accession>A0AAD5QFF2</accession>
<keyword evidence="2" id="KW-1185">Reference proteome</keyword>
<protein>
    <submittedName>
        <fullName evidence="1">Uncharacterized protein</fullName>
    </submittedName>
</protein>
<dbReference type="Proteomes" id="UP001196413">
    <property type="component" value="Unassembled WGS sequence"/>
</dbReference>
<gene>
    <name evidence="1" type="ORF">KIN20_004756</name>
</gene>
<dbReference type="EMBL" id="JAHQIW010000634">
    <property type="protein sequence ID" value="KAJ1349272.1"/>
    <property type="molecule type" value="Genomic_DNA"/>
</dbReference>
<dbReference type="AlphaFoldDB" id="A0AAD5QFF2"/>
<evidence type="ECO:0000313" key="1">
    <source>
        <dbReference type="EMBL" id="KAJ1349272.1"/>
    </source>
</evidence>
<organism evidence="1 2">
    <name type="scientific">Parelaphostrongylus tenuis</name>
    <name type="common">Meningeal worm</name>
    <dbReference type="NCBI Taxonomy" id="148309"/>
    <lineage>
        <taxon>Eukaryota</taxon>
        <taxon>Metazoa</taxon>
        <taxon>Ecdysozoa</taxon>
        <taxon>Nematoda</taxon>
        <taxon>Chromadorea</taxon>
        <taxon>Rhabditida</taxon>
        <taxon>Rhabditina</taxon>
        <taxon>Rhabditomorpha</taxon>
        <taxon>Strongyloidea</taxon>
        <taxon>Metastrongylidae</taxon>
        <taxon>Parelaphostrongylus</taxon>
    </lineage>
</organism>
<reference evidence="1" key="1">
    <citation type="submission" date="2021-06" db="EMBL/GenBank/DDBJ databases">
        <title>Parelaphostrongylus tenuis whole genome reference sequence.</title>
        <authorList>
            <person name="Garwood T.J."/>
            <person name="Larsen P.A."/>
            <person name="Fountain-Jones N.M."/>
            <person name="Garbe J.R."/>
            <person name="Macchietto M.G."/>
            <person name="Kania S.A."/>
            <person name="Gerhold R.W."/>
            <person name="Richards J.E."/>
            <person name="Wolf T.M."/>
        </authorList>
    </citation>
    <scope>NUCLEOTIDE SEQUENCE</scope>
    <source>
        <strain evidence="1">MNPRO001-30</strain>
        <tissue evidence="1">Meninges</tissue>
    </source>
</reference>
<comment type="caution">
    <text evidence="1">The sequence shown here is derived from an EMBL/GenBank/DDBJ whole genome shotgun (WGS) entry which is preliminary data.</text>
</comment>
<evidence type="ECO:0000313" key="2">
    <source>
        <dbReference type="Proteomes" id="UP001196413"/>
    </source>
</evidence>
<proteinExistence type="predicted"/>